<dbReference type="SUPFAM" id="SSF50998">
    <property type="entry name" value="Quinoprotein alcohol dehydrogenase-like"/>
    <property type="match status" value="1"/>
</dbReference>
<dbReference type="InterPro" id="IPR011047">
    <property type="entry name" value="Quinoprotein_ADH-like_sf"/>
</dbReference>
<evidence type="ECO:0000313" key="2">
    <source>
        <dbReference type="Proteomes" id="UP000249890"/>
    </source>
</evidence>
<organism evidence="1 2">
    <name type="scientific">Paenibacillus donghaensis</name>
    <dbReference type="NCBI Taxonomy" id="414771"/>
    <lineage>
        <taxon>Bacteria</taxon>
        <taxon>Bacillati</taxon>
        <taxon>Bacillota</taxon>
        <taxon>Bacilli</taxon>
        <taxon>Bacillales</taxon>
        <taxon>Paenibacillaceae</taxon>
        <taxon>Paenibacillus</taxon>
    </lineage>
</organism>
<keyword evidence="2" id="KW-1185">Reference proteome</keyword>
<evidence type="ECO:0000313" key="1">
    <source>
        <dbReference type="EMBL" id="ASA22511.1"/>
    </source>
</evidence>
<protein>
    <recommendedName>
        <fullName evidence="3">Cell surface protein</fullName>
    </recommendedName>
</protein>
<proteinExistence type="predicted"/>
<dbReference type="Proteomes" id="UP000249890">
    <property type="component" value="Chromosome"/>
</dbReference>
<reference evidence="1 2" key="1">
    <citation type="submission" date="2017-06" db="EMBL/GenBank/DDBJ databases">
        <title>Complete genome sequence of Paenibacillus donghaensis KCTC 13049T isolated from East Sea sediment, South Korea.</title>
        <authorList>
            <person name="Jung B.K."/>
            <person name="Hong S.-J."/>
            <person name="Shin J.-H."/>
        </authorList>
    </citation>
    <scope>NUCLEOTIDE SEQUENCE [LARGE SCALE GENOMIC DNA]</scope>
    <source>
        <strain evidence="1 2">KCTC 13049</strain>
    </source>
</reference>
<dbReference type="OrthoDB" id="1858867at2"/>
<dbReference type="EMBL" id="CP021780">
    <property type="protein sequence ID" value="ASA22511.1"/>
    <property type="molecule type" value="Genomic_DNA"/>
</dbReference>
<evidence type="ECO:0008006" key="3">
    <source>
        <dbReference type="Google" id="ProtNLM"/>
    </source>
</evidence>
<sequence length="106" mass="11856">MNNHFYVNGEPYDQDNNLYIFDANGKLSTKISLNRGYIGSDLPAFISKEGYIVFGQRVYRPSGKLIWSFLPPSLPVSLKLSSQVIIGKDGTLYVWGQKLFAFGSQG</sequence>
<dbReference type="AlphaFoldDB" id="A0A2Z2KQC4"/>
<gene>
    <name evidence="1" type="ORF">B9T62_18015</name>
</gene>
<dbReference type="KEGG" id="pdh:B9T62_18015"/>
<accession>A0A2Z2KQC4</accession>
<name>A0A2Z2KQC4_9BACL</name>